<accession>A0A7J6W774</accession>
<sequence length="69" mass="7729">MSFYNTLYAGACTQILSNYLFLDCIHHAENSIPAPKAVVVDGWVSCNCDHPSDCQYCSANIITLLRRYP</sequence>
<evidence type="ECO:0000313" key="2">
    <source>
        <dbReference type="Proteomes" id="UP000554482"/>
    </source>
</evidence>
<keyword evidence="2" id="KW-1185">Reference proteome</keyword>
<reference evidence="1 2" key="1">
    <citation type="submission" date="2020-06" db="EMBL/GenBank/DDBJ databases">
        <title>Transcriptomic and genomic resources for Thalictrum thalictroides and T. hernandezii: Facilitating candidate gene discovery in an emerging model plant lineage.</title>
        <authorList>
            <person name="Arias T."/>
            <person name="Riano-Pachon D.M."/>
            <person name="Di Stilio V.S."/>
        </authorList>
    </citation>
    <scope>NUCLEOTIDE SEQUENCE [LARGE SCALE GENOMIC DNA]</scope>
    <source>
        <strain evidence="2">cv. WT478/WT964</strain>
        <tissue evidence="1">Leaves</tissue>
    </source>
</reference>
<proteinExistence type="predicted"/>
<gene>
    <name evidence="1" type="ORF">FRX31_018101</name>
</gene>
<protein>
    <submittedName>
        <fullName evidence="1">Uncharacterized protein</fullName>
    </submittedName>
</protein>
<evidence type="ECO:0000313" key="1">
    <source>
        <dbReference type="EMBL" id="KAF5192312.1"/>
    </source>
</evidence>
<organism evidence="1 2">
    <name type="scientific">Thalictrum thalictroides</name>
    <name type="common">Rue-anemone</name>
    <name type="synonym">Anemone thalictroides</name>
    <dbReference type="NCBI Taxonomy" id="46969"/>
    <lineage>
        <taxon>Eukaryota</taxon>
        <taxon>Viridiplantae</taxon>
        <taxon>Streptophyta</taxon>
        <taxon>Embryophyta</taxon>
        <taxon>Tracheophyta</taxon>
        <taxon>Spermatophyta</taxon>
        <taxon>Magnoliopsida</taxon>
        <taxon>Ranunculales</taxon>
        <taxon>Ranunculaceae</taxon>
        <taxon>Thalictroideae</taxon>
        <taxon>Thalictrum</taxon>
    </lineage>
</organism>
<dbReference type="AlphaFoldDB" id="A0A7J6W774"/>
<comment type="caution">
    <text evidence="1">The sequence shown here is derived from an EMBL/GenBank/DDBJ whole genome shotgun (WGS) entry which is preliminary data.</text>
</comment>
<dbReference type="EMBL" id="JABWDY010021534">
    <property type="protein sequence ID" value="KAF5192312.1"/>
    <property type="molecule type" value="Genomic_DNA"/>
</dbReference>
<dbReference type="Proteomes" id="UP000554482">
    <property type="component" value="Unassembled WGS sequence"/>
</dbReference>
<name>A0A7J6W774_THATH</name>